<dbReference type="Proteomes" id="UP001305414">
    <property type="component" value="Unassembled WGS sequence"/>
</dbReference>
<feature type="compositionally biased region" description="Polar residues" evidence="5">
    <location>
        <begin position="57"/>
        <end position="66"/>
    </location>
</feature>
<dbReference type="Gene3D" id="4.10.240.10">
    <property type="entry name" value="Zn(2)-C6 fungal-type DNA-binding domain"/>
    <property type="match status" value="1"/>
</dbReference>
<evidence type="ECO:0000313" key="8">
    <source>
        <dbReference type="Proteomes" id="UP001305414"/>
    </source>
</evidence>
<keyword evidence="8" id="KW-1185">Reference proteome</keyword>
<evidence type="ECO:0000259" key="6">
    <source>
        <dbReference type="PROSITE" id="PS50048"/>
    </source>
</evidence>
<dbReference type="GO" id="GO:0008270">
    <property type="term" value="F:zinc ion binding"/>
    <property type="evidence" value="ECO:0007669"/>
    <property type="project" value="InterPro"/>
</dbReference>
<dbReference type="AlphaFoldDB" id="A0AAN7UW66"/>
<dbReference type="InterPro" id="IPR036864">
    <property type="entry name" value="Zn2-C6_fun-type_DNA-bd_sf"/>
</dbReference>
<sequence>MELCDSIKFRQSCDKCQNSKVRCSRDKPICKRCAQRQFRCIYSPLRRTGRPRKVESMGTNNGATSRVNEEDGSPTPTTATAPYGHASQTSRVSLAPTNTCEGAHIFPLSPVGSDLLLRSVLDTWGTENDASPIVSDEVHTLADTPRDNASASAISVNISAHTLPDCYTAILARTTKLEQVLAQTTSPPTIDFVLEAERDFNRLRHRLFACTGHEVSLSPDDPCSPSESTPHTTITAKPCPATGRPVLLGLSLLAERVVTLLEEMFRQAAKSAQSMDQATDFIWSKTPGISDPSARRTQRSLRNATNKPCVSVGMESYRALCLGDFVVEAQAKADVLGHILKLRVKRMLRALGALHAAKQTGLWGEPERGQTSGGPLDWGTSTQVLHAIAGTLLDDLIRRMESLQGAMVFL</sequence>
<keyword evidence="3" id="KW-0804">Transcription</keyword>
<keyword evidence="1" id="KW-0805">Transcription regulation</keyword>
<dbReference type="PANTHER" id="PTHR31069:SF27">
    <property type="entry name" value="TRANSCRIPTIONAL REGULATOR ALNR"/>
    <property type="match status" value="1"/>
</dbReference>
<dbReference type="InterPro" id="IPR050675">
    <property type="entry name" value="OAF3"/>
</dbReference>
<feature type="region of interest" description="Disordered" evidence="5">
    <location>
        <begin position="51"/>
        <end position="87"/>
    </location>
</feature>
<organism evidence="7 8">
    <name type="scientific">Xylaria bambusicola</name>
    <dbReference type="NCBI Taxonomy" id="326684"/>
    <lineage>
        <taxon>Eukaryota</taxon>
        <taxon>Fungi</taxon>
        <taxon>Dikarya</taxon>
        <taxon>Ascomycota</taxon>
        <taxon>Pezizomycotina</taxon>
        <taxon>Sordariomycetes</taxon>
        <taxon>Xylariomycetidae</taxon>
        <taxon>Xylariales</taxon>
        <taxon>Xylariaceae</taxon>
        <taxon>Xylaria</taxon>
    </lineage>
</organism>
<dbReference type="InterPro" id="IPR001138">
    <property type="entry name" value="Zn2Cys6_DnaBD"/>
</dbReference>
<evidence type="ECO:0000256" key="5">
    <source>
        <dbReference type="SAM" id="MobiDB-lite"/>
    </source>
</evidence>
<gene>
    <name evidence="7" type="ORF">RRF57_012999</name>
</gene>
<dbReference type="EMBL" id="JAWHQM010000104">
    <property type="protein sequence ID" value="KAK5637287.1"/>
    <property type="molecule type" value="Genomic_DNA"/>
</dbReference>
<proteinExistence type="predicted"/>
<evidence type="ECO:0000256" key="4">
    <source>
        <dbReference type="ARBA" id="ARBA00023242"/>
    </source>
</evidence>
<protein>
    <recommendedName>
        <fullName evidence="6">Zn(2)-C6 fungal-type domain-containing protein</fullName>
    </recommendedName>
</protein>
<feature type="region of interest" description="Disordered" evidence="5">
    <location>
        <begin position="218"/>
        <end position="237"/>
    </location>
</feature>
<feature type="domain" description="Zn(2)-C6 fungal-type" evidence="6">
    <location>
        <begin position="12"/>
        <end position="42"/>
    </location>
</feature>
<reference evidence="7 8" key="1">
    <citation type="submission" date="2023-10" db="EMBL/GenBank/DDBJ databases">
        <title>Draft genome sequence of Xylaria bambusicola isolate GMP-LS, the root and basal stem rot pathogen of sugarcane in Indonesia.</title>
        <authorList>
            <person name="Selvaraj P."/>
            <person name="Muralishankar V."/>
            <person name="Muruganantham S."/>
            <person name="Sp S."/>
            <person name="Haryani S."/>
            <person name="Lau K.J.X."/>
            <person name="Naqvi N.I."/>
        </authorList>
    </citation>
    <scope>NUCLEOTIDE SEQUENCE [LARGE SCALE GENOMIC DNA]</scope>
    <source>
        <strain evidence="7">GMP-LS</strain>
    </source>
</reference>
<feature type="compositionally biased region" description="Polar residues" evidence="5">
    <location>
        <begin position="74"/>
        <end position="87"/>
    </location>
</feature>
<name>A0AAN7UW66_9PEZI</name>
<keyword evidence="2" id="KW-0238">DNA-binding</keyword>
<evidence type="ECO:0000256" key="3">
    <source>
        <dbReference type="ARBA" id="ARBA00023163"/>
    </source>
</evidence>
<dbReference type="PROSITE" id="PS50048">
    <property type="entry name" value="ZN2_CY6_FUNGAL_2"/>
    <property type="match status" value="1"/>
</dbReference>
<dbReference type="GO" id="GO:0003677">
    <property type="term" value="F:DNA binding"/>
    <property type="evidence" value="ECO:0007669"/>
    <property type="project" value="UniProtKB-KW"/>
</dbReference>
<dbReference type="CDD" id="cd00067">
    <property type="entry name" value="GAL4"/>
    <property type="match status" value="1"/>
</dbReference>
<dbReference type="PRINTS" id="PR00755">
    <property type="entry name" value="AFLATOXINBRP"/>
</dbReference>
<dbReference type="SUPFAM" id="SSF57701">
    <property type="entry name" value="Zn2/Cys6 DNA-binding domain"/>
    <property type="match status" value="1"/>
</dbReference>
<comment type="caution">
    <text evidence="7">The sequence shown here is derived from an EMBL/GenBank/DDBJ whole genome shotgun (WGS) entry which is preliminary data.</text>
</comment>
<dbReference type="GO" id="GO:0000981">
    <property type="term" value="F:DNA-binding transcription factor activity, RNA polymerase II-specific"/>
    <property type="evidence" value="ECO:0007669"/>
    <property type="project" value="InterPro"/>
</dbReference>
<dbReference type="PANTHER" id="PTHR31069">
    <property type="entry name" value="OLEATE-ACTIVATED TRANSCRIPTION FACTOR 1-RELATED"/>
    <property type="match status" value="1"/>
</dbReference>
<evidence type="ECO:0000256" key="2">
    <source>
        <dbReference type="ARBA" id="ARBA00023125"/>
    </source>
</evidence>
<accession>A0AAN7UW66</accession>
<keyword evidence="4" id="KW-0539">Nucleus</keyword>
<evidence type="ECO:0000256" key="1">
    <source>
        <dbReference type="ARBA" id="ARBA00023015"/>
    </source>
</evidence>
<feature type="compositionally biased region" description="Polar residues" evidence="5">
    <location>
        <begin position="225"/>
        <end position="235"/>
    </location>
</feature>
<dbReference type="SMART" id="SM00066">
    <property type="entry name" value="GAL4"/>
    <property type="match status" value="1"/>
</dbReference>
<dbReference type="Pfam" id="PF00172">
    <property type="entry name" value="Zn_clus"/>
    <property type="match status" value="1"/>
</dbReference>
<evidence type="ECO:0000313" key="7">
    <source>
        <dbReference type="EMBL" id="KAK5637287.1"/>
    </source>
</evidence>